<dbReference type="HOGENOM" id="CLU_180304_0_0_1"/>
<dbReference type="EMBL" id="KI392963">
    <property type="protein sequence ID" value="ERN10165.1"/>
    <property type="molecule type" value="Genomic_DNA"/>
</dbReference>
<name>W1PSF4_AMBTC</name>
<evidence type="ECO:0000313" key="2">
    <source>
        <dbReference type="Proteomes" id="UP000017836"/>
    </source>
</evidence>
<dbReference type="Proteomes" id="UP000017836">
    <property type="component" value="Unassembled WGS sequence"/>
</dbReference>
<protein>
    <submittedName>
        <fullName evidence="1">Uncharacterized protein</fullName>
    </submittedName>
</protein>
<gene>
    <name evidence="1" type="ORF">AMTR_s00168p00037870</name>
</gene>
<proteinExistence type="predicted"/>
<reference evidence="2" key="1">
    <citation type="journal article" date="2013" name="Science">
        <title>The Amborella genome and the evolution of flowering plants.</title>
        <authorList>
            <consortium name="Amborella Genome Project"/>
        </authorList>
    </citation>
    <scope>NUCLEOTIDE SEQUENCE [LARGE SCALE GENOMIC DNA]</scope>
</reference>
<dbReference type="AlphaFoldDB" id="W1PSF4"/>
<sequence>MRPRGYEDQYVSAIKASIVMLAEALTLRQKWYHEVLNRVNNMFEMLSKFVHVDTGDVEVRMEHLQRHYNDEAVYETRPKMME</sequence>
<dbReference type="Gramene" id="ERN10165">
    <property type="protein sequence ID" value="ERN10165"/>
    <property type="gene ID" value="AMTR_s00168p00037870"/>
</dbReference>
<accession>W1PSF4</accession>
<organism evidence="1 2">
    <name type="scientific">Amborella trichopoda</name>
    <dbReference type="NCBI Taxonomy" id="13333"/>
    <lineage>
        <taxon>Eukaryota</taxon>
        <taxon>Viridiplantae</taxon>
        <taxon>Streptophyta</taxon>
        <taxon>Embryophyta</taxon>
        <taxon>Tracheophyta</taxon>
        <taxon>Spermatophyta</taxon>
        <taxon>Magnoliopsida</taxon>
        <taxon>Amborellales</taxon>
        <taxon>Amborellaceae</taxon>
        <taxon>Amborella</taxon>
    </lineage>
</organism>
<evidence type="ECO:0000313" key="1">
    <source>
        <dbReference type="EMBL" id="ERN10165.1"/>
    </source>
</evidence>
<keyword evidence="2" id="KW-1185">Reference proteome</keyword>